<dbReference type="InterPro" id="IPR016032">
    <property type="entry name" value="Sig_transdc_resp-reg_C-effctor"/>
</dbReference>
<dbReference type="KEGG" id="izh:FEM41_05270"/>
<dbReference type="OrthoDB" id="6624381at2"/>
<evidence type="ECO:0000256" key="1">
    <source>
        <dbReference type="ARBA" id="ARBA00023125"/>
    </source>
</evidence>
<evidence type="ECO:0000259" key="2">
    <source>
        <dbReference type="SMART" id="SM00421"/>
    </source>
</evidence>
<protein>
    <recommendedName>
        <fullName evidence="2">HTH luxR-type domain-containing protein</fullName>
    </recommendedName>
</protein>
<feature type="domain" description="HTH luxR-type" evidence="2">
    <location>
        <begin position="118"/>
        <end position="175"/>
    </location>
</feature>
<dbReference type="SMART" id="SM00421">
    <property type="entry name" value="HTH_LUXR"/>
    <property type="match status" value="1"/>
</dbReference>
<accession>A0A4P8YH11</accession>
<dbReference type="RefSeq" id="WP_138094995.1">
    <property type="nucleotide sequence ID" value="NZ_CP040428.1"/>
</dbReference>
<dbReference type="Gene3D" id="1.10.10.10">
    <property type="entry name" value="Winged helix-like DNA-binding domain superfamily/Winged helix DNA-binding domain"/>
    <property type="match status" value="1"/>
</dbReference>
<dbReference type="GO" id="GO:0006355">
    <property type="term" value="P:regulation of DNA-templated transcription"/>
    <property type="evidence" value="ECO:0007669"/>
    <property type="project" value="InterPro"/>
</dbReference>
<name>A0A4P8YH11_9ENTR</name>
<keyword evidence="1" id="KW-0238">DNA-binding</keyword>
<dbReference type="Proteomes" id="UP000302163">
    <property type="component" value="Chromosome"/>
</dbReference>
<keyword evidence="4" id="KW-1185">Reference proteome</keyword>
<dbReference type="EMBL" id="CP040428">
    <property type="protein sequence ID" value="QCT19106.1"/>
    <property type="molecule type" value="Genomic_DNA"/>
</dbReference>
<evidence type="ECO:0000313" key="3">
    <source>
        <dbReference type="EMBL" id="QCT19106.1"/>
    </source>
</evidence>
<evidence type="ECO:0000313" key="4">
    <source>
        <dbReference type="Proteomes" id="UP000302163"/>
    </source>
</evidence>
<dbReference type="SUPFAM" id="SSF46894">
    <property type="entry name" value="C-terminal effector domain of the bipartite response regulators"/>
    <property type="match status" value="1"/>
</dbReference>
<organism evidence="3 4">
    <name type="scientific">Jejubacter calystegiae</name>
    <dbReference type="NCBI Taxonomy" id="2579935"/>
    <lineage>
        <taxon>Bacteria</taxon>
        <taxon>Pseudomonadati</taxon>
        <taxon>Pseudomonadota</taxon>
        <taxon>Gammaproteobacteria</taxon>
        <taxon>Enterobacterales</taxon>
        <taxon>Enterobacteriaceae</taxon>
        <taxon>Jejubacter</taxon>
    </lineage>
</organism>
<gene>
    <name evidence="3" type="ORF">FEM41_05270</name>
</gene>
<dbReference type="GO" id="GO:0003677">
    <property type="term" value="F:DNA binding"/>
    <property type="evidence" value="ECO:0007669"/>
    <property type="project" value="UniProtKB-KW"/>
</dbReference>
<dbReference type="InterPro" id="IPR000792">
    <property type="entry name" value="Tscrpt_reg_LuxR_C"/>
</dbReference>
<sequence length="217" mass="25344">MFAVERTHSVECADSYIRLALNNMLDELAVENVNVAHLRILVIAEKDPVEGLARFCRVNPDRYDLILCSQFYYALIQHFFTKWRLRFVCLDSEYALIKKNIRRIVTHEFEPKVIPWPGLRFTPGELELIYYHMKQLCAKQIARIENCSIKAVSNRKRQVMAKMHCHTNAQFWLTLKFLLHFDHASLRSLNSRTDENISHYAVPGRSVSSAITGNRYA</sequence>
<proteinExistence type="predicted"/>
<dbReference type="AlphaFoldDB" id="A0A4P8YH11"/>
<reference evidence="3 4" key="1">
    <citation type="submission" date="2019-05" db="EMBL/GenBank/DDBJ databases">
        <title>Complete genome sequence of Izhakiella calystegiae KSNA2, an endophyte isolated from beach morning glory (Calystegia soldanella).</title>
        <authorList>
            <person name="Jiang L."/>
            <person name="Jeong J.C."/>
            <person name="Kim C.Y."/>
            <person name="Kim D.H."/>
            <person name="Kim S.W."/>
            <person name="Lee j."/>
        </authorList>
    </citation>
    <scope>NUCLEOTIDE SEQUENCE [LARGE SCALE GENOMIC DNA]</scope>
    <source>
        <strain evidence="3 4">KSNA2</strain>
    </source>
</reference>
<dbReference type="InterPro" id="IPR036388">
    <property type="entry name" value="WH-like_DNA-bd_sf"/>
</dbReference>